<dbReference type="Proteomes" id="UP001186452">
    <property type="component" value="Unassembled WGS sequence"/>
</dbReference>
<name>A0ABU3ZGP5_9GAMM</name>
<evidence type="ECO:0000313" key="1">
    <source>
        <dbReference type="EMBL" id="MDV5169286.1"/>
    </source>
</evidence>
<gene>
    <name evidence="1" type="ORF">R2X38_09785</name>
</gene>
<reference evidence="1 2" key="1">
    <citation type="submission" date="2023-10" db="EMBL/GenBank/DDBJ databases">
        <title>Marine bacteria isolated from horseshoe crab.</title>
        <authorList>
            <person name="Cheng T.H."/>
        </authorList>
    </citation>
    <scope>NUCLEOTIDE SEQUENCE [LARGE SCALE GENOMIC DNA]</scope>
    <source>
        <strain evidence="1 2">HSC6</strain>
    </source>
</reference>
<evidence type="ECO:0000313" key="2">
    <source>
        <dbReference type="Proteomes" id="UP001186452"/>
    </source>
</evidence>
<organism evidence="1 2">
    <name type="scientific">Photobacterium rosenbergii</name>
    <dbReference type="NCBI Taxonomy" id="294936"/>
    <lineage>
        <taxon>Bacteria</taxon>
        <taxon>Pseudomonadati</taxon>
        <taxon>Pseudomonadota</taxon>
        <taxon>Gammaproteobacteria</taxon>
        <taxon>Vibrionales</taxon>
        <taxon>Vibrionaceae</taxon>
        <taxon>Photobacterium</taxon>
    </lineage>
</organism>
<accession>A0ABU3ZGP5</accession>
<proteinExistence type="predicted"/>
<comment type="caution">
    <text evidence="1">The sequence shown here is derived from an EMBL/GenBank/DDBJ whole genome shotgun (WGS) entry which is preliminary data.</text>
</comment>
<protein>
    <recommendedName>
        <fullName evidence="3">Cytoplasmic protein</fullName>
    </recommendedName>
</protein>
<dbReference type="RefSeq" id="WP_317522039.1">
    <property type="nucleotide sequence ID" value="NZ_JAWJZI010000003.1"/>
</dbReference>
<evidence type="ECO:0008006" key="3">
    <source>
        <dbReference type="Google" id="ProtNLM"/>
    </source>
</evidence>
<sequence>MIKLPSETLEVLQGVASLKAIYNDKAQPGTEVVMYDGTPEQWTNTYSEIQVIYADRLVSVTEKSNKPGRGLFTIGRHRNWYYSHSLFATPEELENKIYELLRFSLTGKTNLTKKIKQEDTASA</sequence>
<keyword evidence="2" id="KW-1185">Reference proteome</keyword>
<dbReference type="EMBL" id="JAWJZI010000003">
    <property type="protein sequence ID" value="MDV5169286.1"/>
    <property type="molecule type" value="Genomic_DNA"/>
</dbReference>